<dbReference type="Gene3D" id="2.10.70.100">
    <property type="match status" value="1"/>
</dbReference>
<feature type="domain" description="PAC" evidence="4">
    <location>
        <begin position="235"/>
        <end position="287"/>
    </location>
</feature>
<dbReference type="SMART" id="SM00052">
    <property type="entry name" value="EAL"/>
    <property type="match status" value="1"/>
</dbReference>
<keyword evidence="8" id="KW-1185">Reference proteome</keyword>
<dbReference type="Pfam" id="PF00563">
    <property type="entry name" value="EAL"/>
    <property type="match status" value="1"/>
</dbReference>
<dbReference type="PROSITE" id="PS50110">
    <property type="entry name" value="RESPONSE_REGULATORY"/>
    <property type="match status" value="1"/>
</dbReference>
<dbReference type="CDD" id="cd00156">
    <property type="entry name" value="REC"/>
    <property type="match status" value="1"/>
</dbReference>
<dbReference type="Proteomes" id="UP001368500">
    <property type="component" value="Unassembled WGS sequence"/>
</dbReference>
<dbReference type="PROSITE" id="PS50113">
    <property type="entry name" value="PAC"/>
    <property type="match status" value="1"/>
</dbReference>
<accession>A0ABU9BC97</accession>
<dbReference type="RefSeq" id="WP_341375317.1">
    <property type="nucleotide sequence ID" value="NZ_JBBUTF010000015.1"/>
</dbReference>
<dbReference type="InterPro" id="IPR029787">
    <property type="entry name" value="Nucleotide_cyclase"/>
</dbReference>
<feature type="domain" description="Response regulatory" evidence="3">
    <location>
        <begin position="24"/>
        <end position="142"/>
    </location>
</feature>
<evidence type="ECO:0000259" key="5">
    <source>
        <dbReference type="PROSITE" id="PS50883"/>
    </source>
</evidence>
<proteinExistence type="predicted"/>
<dbReference type="InterPro" id="IPR001789">
    <property type="entry name" value="Sig_transdc_resp-reg_receiver"/>
</dbReference>
<dbReference type="SMART" id="SM00267">
    <property type="entry name" value="GGDEF"/>
    <property type="match status" value="1"/>
</dbReference>
<evidence type="ECO:0000256" key="1">
    <source>
        <dbReference type="PROSITE-ProRule" id="PRU00169"/>
    </source>
</evidence>
<feature type="region of interest" description="Disordered" evidence="2">
    <location>
        <begin position="1"/>
        <end position="23"/>
    </location>
</feature>
<dbReference type="SUPFAM" id="SSF55073">
    <property type="entry name" value="Nucleotide cyclase"/>
    <property type="match status" value="1"/>
</dbReference>
<dbReference type="SUPFAM" id="SSF141868">
    <property type="entry name" value="EAL domain-like"/>
    <property type="match status" value="1"/>
</dbReference>
<dbReference type="Gene3D" id="3.40.50.2300">
    <property type="match status" value="1"/>
</dbReference>
<dbReference type="Pfam" id="PF00072">
    <property type="entry name" value="Response_reg"/>
    <property type="match status" value="1"/>
</dbReference>
<feature type="domain" description="GGDEF" evidence="6">
    <location>
        <begin position="319"/>
        <end position="465"/>
    </location>
</feature>
<evidence type="ECO:0000259" key="3">
    <source>
        <dbReference type="PROSITE" id="PS50110"/>
    </source>
</evidence>
<gene>
    <name evidence="7" type="ORF">AACH11_16340</name>
</gene>
<dbReference type="SUPFAM" id="SSF55785">
    <property type="entry name" value="PYP-like sensor domain (PAS domain)"/>
    <property type="match status" value="1"/>
</dbReference>
<dbReference type="CDD" id="cd00130">
    <property type="entry name" value="PAS"/>
    <property type="match status" value="1"/>
</dbReference>
<dbReference type="InterPro" id="IPR043128">
    <property type="entry name" value="Rev_trsase/Diguanyl_cyclase"/>
</dbReference>
<comment type="caution">
    <text evidence="7">The sequence shown here is derived from an EMBL/GenBank/DDBJ whole genome shotgun (WGS) entry which is preliminary data.</text>
</comment>
<sequence length="731" mass="80792">MPAPDRPVPDRHPPAPASPDGRPRLLLVDDEAVFRQLTQAMLESADWSVRTCSSAEEALQSLQTENPAPAEVVLMDIGLGGMDGIEACRRIRQHHPAWPPVLLLTADTAPELLQRAYAAGAVDFITKPVDWDLLDLRLRRARASAGEQRELASSRARLQRAQKLARLVSWQLDADGRLHGAEALSALHRWPGRPRGRHAPLTEAGIHTLLPLLRHADRQRLLEARQRALHEGRPYALQYELQLPDGACRTLVERGISVRDRHDPGRRVEGVTQDITERVSTERRLRQLTRYDDLTMLPNRSHFTELCAAELERARANGRGCALLHLDIDRFRSVNDALGRTGGDQVLATLAQRLRTAIRQTGGDARDPDDAGLHDRIARLGPNAFGVLLGGLTEPTLAAAAAERLIREVQRPLEIDGRRLQLDAGAGIALSPRDGMRPTELLAHAEQALYAAKRAGRGRLQVYDPGLHAEAQARLQREHELRQAIQGGQLRLHLQPKVDSVSRRIIGVEALVRWQHPQRGLVMPGEFIGLAEETGLIAPLTDWVLEAACRTLHDWRRDGRPGLPISVNVAGPQLLDDALYRRMDELVRRHDVPPQLLVVEVTESMLMADTDAAIASLDRLRQRGFRLSLDDFGTGWSSLAQVKRLPLDELKIDRAFIRDLACGPRDSALVAAIITLARLLDLQVVAEGVETPQQAAVLRQLGCSLHQGFLYARPAPAGLDLPDIAGRVDGS</sequence>
<dbReference type="InterPro" id="IPR001633">
    <property type="entry name" value="EAL_dom"/>
</dbReference>
<dbReference type="CDD" id="cd01949">
    <property type="entry name" value="GGDEF"/>
    <property type="match status" value="1"/>
</dbReference>
<evidence type="ECO:0000256" key="2">
    <source>
        <dbReference type="SAM" id="MobiDB-lite"/>
    </source>
</evidence>
<dbReference type="PANTHER" id="PTHR44757">
    <property type="entry name" value="DIGUANYLATE CYCLASE DGCP"/>
    <property type="match status" value="1"/>
</dbReference>
<dbReference type="SUPFAM" id="SSF52172">
    <property type="entry name" value="CheY-like"/>
    <property type="match status" value="1"/>
</dbReference>
<protein>
    <submittedName>
        <fullName evidence="7">EAL domain-containing protein</fullName>
    </submittedName>
</protein>
<dbReference type="InterPro" id="IPR052155">
    <property type="entry name" value="Biofilm_reg_signaling"/>
</dbReference>
<dbReference type="EMBL" id="JBBUTF010000015">
    <property type="protein sequence ID" value="MEK8027533.1"/>
    <property type="molecule type" value="Genomic_DNA"/>
</dbReference>
<name>A0ABU9BC97_9BURK</name>
<dbReference type="NCBIfam" id="TIGR00254">
    <property type="entry name" value="GGDEF"/>
    <property type="match status" value="1"/>
</dbReference>
<feature type="modified residue" description="4-aspartylphosphate" evidence="1">
    <location>
        <position position="76"/>
    </location>
</feature>
<evidence type="ECO:0000259" key="4">
    <source>
        <dbReference type="PROSITE" id="PS50113"/>
    </source>
</evidence>
<keyword evidence="1" id="KW-0597">Phosphoprotein</keyword>
<dbReference type="CDD" id="cd01948">
    <property type="entry name" value="EAL"/>
    <property type="match status" value="1"/>
</dbReference>
<dbReference type="Pfam" id="PF00990">
    <property type="entry name" value="GGDEF"/>
    <property type="match status" value="1"/>
</dbReference>
<dbReference type="InterPro" id="IPR011006">
    <property type="entry name" value="CheY-like_superfamily"/>
</dbReference>
<organism evidence="7 8">
    <name type="scientific">Pseudaquabacterium rugosum</name>
    <dbReference type="NCBI Taxonomy" id="2984194"/>
    <lineage>
        <taxon>Bacteria</taxon>
        <taxon>Pseudomonadati</taxon>
        <taxon>Pseudomonadota</taxon>
        <taxon>Betaproteobacteria</taxon>
        <taxon>Burkholderiales</taxon>
        <taxon>Sphaerotilaceae</taxon>
        <taxon>Pseudaquabacterium</taxon>
    </lineage>
</organism>
<dbReference type="InterPro" id="IPR035919">
    <property type="entry name" value="EAL_sf"/>
</dbReference>
<dbReference type="InterPro" id="IPR000014">
    <property type="entry name" value="PAS"/>
</dbReference>
<dbReference type="PROSITE" id="PS50883">
    <property type="entry name" value="EAL"/>
    <property type="match status" value="1"/>
</dbReference>
<evidence type="ECO:0000259" key="6">
    <source>
        <dbReference type="PROSITE" id="PS50887"/>
    </source>
</evidence>
<dbReference type="InterPro" id="IPR000700">
    <property type="entry name" value="PAS-assoc_C"/>
</dbReference>
<feature type="domain" description="EAL" evidence="5">
    <location>
        <begin position="474"/>
        <end position="728"/>
    </location>
</feature>
<dbReference type="InterPro" id="IPR035965">
    <property type="entry name" value="PAS-like_dom_sf"/>
</dbReference>
<evidence type="ECO:0000313" key="8">
    <source>
        <dbReference type="Proteomes" id="UP001368500"/>
    </source>
</evidence>
<dbReference type="Gene3D" id="3.20.20.450">
    <property type="entry name" value="EAL domain"/>
    <property type="match status" value="1"/>
</dbReference>
<dbReference type="Gene3D" id="3.30.70.270">
    <property type="match status" value="1"/>
</dbReference>
<dbReference type="PANTHER" id="PTHR44757:SF2">
    <property type="entry name" value="BIOFILM ARCHITECTURE MAINTENANCE PROTEIN MBAA"/>
    <property type="match status" value="1"/>
</dbReference>
<dbReference type="PROSITE" id="PS50887">
    <property type="entry name" value="GGDEF"/>
    <property type="match status" value="1"/>
</dbReference>
<dbReference type="InterPro" id="IPR000160">
    <property type="entry name" value="GGDEF_dom"/>
</dbReference>
<dbReference type="SMART" id="SM00448">
    <property type="entry name" value="REC"/>
    <property type="match status" value="1"/>
</dbReference>
<reference evidence="7 8" key="1">
    <citation type="submission" date="2024-04" db="EMBL/GenBank/DDBJ databases">
        <title>Novel species of the genus Ideonella isolated from streams.</title>
        <authorList>
            <person name="Lu H."/>
        </authorList>
    </citation>
    <scope>NUCLEOTIDE SEQUENCE [LARGE SCALE GENOMIC DNA]</scope>
    <source>
        <strain evidence="7 8">BYS139W</strain>
    </source>
</reference>
<evidence type="ECO:0000313" key="7">
    <source>
        <dbReference type="EMBL" id="MEK8027533.1"/>
    </source>
</evidence>